<feature type="region of interest" description="Disordered" evidence="1">
    <location>
        <begin position="97"/>
        <end position="153"/>
    </location>
</feature>
<comment type="caution">
    <text evidence="2">The sequence shown here is derived from an EMBL/GenBank/DDBJ whole genome shotgun (WGS) entry which is preliminary data.</text>
</comment>
<keyword evidence="3" id="KW-1185">Reference proteome</keyword>
<feature type="region of interest" description="Disordered" evidence="1">
    <location>
        <begin position="1"/>
        <end position="81"/>
    </location>
</feature>
<feature type="compositionally biased region" description="Low complexity" evidence="1">
    <location>
        <begin position="97"/>
        <end position="113"/>
    </location>
</feature>
<evidence type="ECO:0000313" key="2">
    <source>
        <dbReference type="EMBL" id="KAG2602258.1"/>
    </source>
</evidence>
<reference evidence="2" key="1">
    <citation type="submission" date="2020-05" db="EMBL/GenBank/DDBJ databases">
        <title>WGS assembly of Panicum virgatum.</title>
        <authorList>
            <person name="Lovell J.T."/>
            <person name="Jenkins J."/>
            <person name="Shu S."/>
            <person name="Juenger T.E."/>
            <person name="Schmutz J."/>
        </authorList>
    </citation>
    <scope>NUCLEOTIDE SEQUENCE</scope>
    <source>
        <strain evidence="2">AP13</strain>
    </source>
</reference>
<organism evidence="2 3">
    <name type="scientific">Panicum virgatum</name>
    <name type="common">Blackwell switchgrass</name>
    <dbReference type="NCBI Taxonomy" id="38727"/>
    <lineage>
        <taxon>Eukaryota</taxon>
        <taxon>Viridiplantae</taxon>
        <taxon>Streptophyta</taxon>
        <taxon>Embryophyta</taxon>
        <taxon>Tracheophyta</taxon>
        <taxon>Spermatophyta</taxon>
        <taxon>Magnoliopsida</taxon>
        <taxon>Liliopsida</taxon>
        <taxon>Poales</taxon>
        <taxon>Poaceae</taxon>
        <taxon>PACMAD clade</taxon>
        <taxon>Panicoideae</taxon>
        <taxon>Panicodae</taxon>
        <taxon>Paniceae</taxon>
        <taxon>Panicinae</taxon>
        <taxon>Panicum</taxon>
        <taxon>Panicum sect. Hiantes</taxon>
    </lineage>
</organism>
<dbReference type="EMBL" id="CM029045">
    <property type="protein sequence ID" value="KAG2602258.1"/>
    <property type="molecule type" value="Genomic_DNA"/>
</dbReference>
<dbReference type="Proteomes" id="UP000823388">
    <property type="component" value="Chromosome 5K"/>
</dbReference>
<dbReference type="AlphaFoldDB" id="A0A8T0SY57"/>
<evidence type="ECO:0000256" key="1">
    <source>
        <dbReference type="SAM" id="MobiDB-lite"/>
    </source>
</evidence>
<name>A0A8T0SY57_PANVG</name>
<protein>
    <submittedName>
        <fullName evidence="2">Uncharacterized protein</fullName>
    </submittedName>
</protein>
<feature type="compositionally biased region" description="Basic residues" evidence="1">
    <location>
        <begin position="137"/>
        <end position="146"/>
    </location>
</feature>
<sequence>MTKKTQRTQRTPPFLLPSSFHHFDHNPTATRKAHETSATNSFPTAVGGRDGEESKAPRHAPAGRPHPFLRKDHHLPSVPLASRRAIRSVPFVAAAAAPRTPATPPKAAAVAVPSIPPARPLSHPSKPNPMVPPVDRLRHRRPRRLLGPRAPAL</sequence>
<proteinExistence type="predicted"/>
<accession>A0A8T0SY57</accession>
<evidence type="ECO:0000313" key="3">
    <source>
        <dbReference type="Proteomes" id="UP000823388"/>
    </source>
</evidence>
<gene>
    <name evidence="2" type="ORF">PVAP13_5KG663707</name>
</gene>